<accession>A0AAI8Z843</accession>
<keyword evidence="3" id="KW-1185">Reference proteome</keyword>
<name>A0AAI8Z843_9PEZI</name>
<reference evidence="2" key="1">
    <citation type="submission" date="2023-11" db="EMBL/GenBank/DDBJ databases">
        <authorList>
            <person name="Alioto T."/>
            <person name="Alioto T."/>
            <person name="Gomez Garrido J."/>
        </authorList>
    </citation>
    <scope>NUCLEOTIDE SEQUENCE</scope>
</reference>
<dbReference type="EMBL" id="CAVMBE010000107">
    <property type="protein sequence ID" value="CAK4034197.1"/>
    <property type="molecule type" value="Genomic_DNA"/>
</dbReference>
<protein>
    <submittedName>
        <fullName evidence="2">Uncharacterized protein</fullName>
    </submittedName>
</protein>
<feature type="region of interest" description="Disordered" evidence="1">
    <location>
        <begin position="53"/>
        <end position="127"/>
    </location>
</feature>
<proteinExistence type="predicted"/>
<sequence length="377" mass="40788">MERAAWLATLYESVSSIPPDIQQCLLTIAQCGCDPGQVERWYSIVRHHYGVPSMPELVSPTSPSPIERMPPPRQLSRPQGTPQQAQAHNAADTHSIAARHRAPVHGLGLHTGISSPSTSVQTAPVSSTAPGAWLDYGLSSAPPPPNAKIPLRRECTARSSVWPSSSMSMLKGAGLVPASKTRNAGGFNTPESPPNPFPFDFATNDGFMPVRTRFDGGQQPEPVRGSPPSQVRPVAPLAPLRASATNSPTKPALKRIRPLQPVQGEFEPENVRPTKRKVQFSDAVEHASAPSFSSIQTPDAAHDSSDSPPQVIRRPRASFEKLQGTSSDEFFEAMRDPSHMSIQQSIETDPQPYDVSYEAATQPPVYHSPYAPVLKVE</sequence>
<feature type="region of interest" description="Disordered" evidence="1">
    <location>
        <begin position="241"/>
        <end position="312"/>
    </location>
</feature>
<feature type="compositionally biased region" description="Polar residues" evidence="1">
    <location>
        <begin position="112"/>
        <end position="127"/>
    </location>
</feature>
<comment type="caution">
    <text evidence="2">The sequence shown here is derived from an EMBL/GenBank/DDBJ whole genome shotgun (WGS) entry which is preliminary data.</text>
</comment>
<gene>
    <name evidence="2" type="ORF">LECACI_7A009355</name>
</gene>
<evidence type="ECO:0000313" key="2">
    <source>
        <dbReference type="EMBL" id="CAK4034197.1"/>
    </source>
</evidence>
<organism evidence="2 3">
    <name type="scientific">Lecanosticta acicola</name>
    <dbReference type="NCBI Taxonomy" id="111012"/>
    <lineage>
        <taxon>Eukaryota</taxon>
        <taxon>Fungi</taxon>
        <taxon>Dikarya</taxon>
        <taxon>Ascomycota</taxon>
        <taxon>Pezizomycotina</taxon>
        <taxon>Dothideomycetes</taxon>
        <taxon>Dothideomycetidae</taxon>
        <taxon>Mycosphaerellales</taxon>
        <taxon>Mycosphaerellaceae</taxon>
        <taxon>Lecanosticta</taxon>
    </lineage>
</organism>
<dbReference type="AlphaFoldDB" id="A0AAI8Z843"/>
<dbReference type="Proteomes" id="UP001296104">
    <property type="component" value="Unassembled WGS sequence"/>
</dbReference>
<feature type="compositionally biased region" description="Polar residues" evidence="1">
    <location>
        <begin position="76"/>
        <end position="87"/>
    </location>
</feature>
<evidence type="ECO:0000313" key="3">
    <source>
        <dbReference type="Proteomes" id="UP001296104"/>
    </source>
</evidence>
<evidence type="ECO:0000256" key="1">
    <source>
        <dbReference type="SAM" id="MobiDB-lite"/>
    </source>
</evidence>